<evidence type="ECO:0000313" key="9">
    <source>
        <dbReference type="EMBL" id="KKQ18677.1"/>
    </source>
</evidence>
<dbReference type="GO" id="GO:0019843">
    <property type="term" value="F:rRNA binding"/>
    <property type="evidence" value="ECO:0007669"/>
    <property type="project" value="UniProtKB-UniRule"/>
</dbReference>
<proteinExistence type="inferred from homology"/>
<dbReference type="Pfam" id="PF01250">
    <property type="entry name" value="Ribosomal_S6"/>
    <property type="match status" value="1"/>
</dbReference>
<gene>
    <name evidence="7" type="primary">rpsF</name>
    <name evidence="9" type="ORF">US31_C0002G0022</name>
</gene>
<dbReference type="SUPFAM" id="SSF54995">
    <property type="entry name" value="Ribosomal protein S6"/>
    <property type="match status" value="1"/>
</dbReference>
<evidence type="ECO:0000256" key="8">
    <source>
        <dbReference type="SAM" id="Coils"/>
    </source>
</evidence>
<dbReference type="GO" id="GO:0006412">
    <property type="term" value="P:translation"/>
    <property type="evidence" value="ECO:0007669"/>
    <property type="project" value="UniProtKB-UniRule"/>
</dbReference>
<name>A0A0G0FLK7_9BACT</name>
<dbReference type="NCBIfam" id="TIGR00166">
    <property type="entry name" value="S6"/>
    <property type="match status" value="1"/>
</dbReference>
<comment type="caution">
    <text evidence="9">The sequence shown here is derived from an EMBL/GenBank/DDBJ whole genome shotgun (WGS) entry which is preliminary data.</text>
</comment>
<comment type="function">
    <text evidence="7">Binds together with bS18 to 16S ribosomal RNA.</text>
</comment>
<dbReference type="GO" id="GO:0005840">
    <property type="term" value="C:ribosome"/>
    <property type="evidence" value="ECO:0007669"/>
    <property type="project" value="UniProtKB-KW"/>
</dbReference>
<keyword evidence="4 7" id="KW-0689">Ribosomal protein</keyword>
<dbReference type="Proteomes" id="UP000034508">
    <property type="component" value="Unassembled WGS sequence"/>
</dbReference>
<sequence>MNKQYEITFLTKEDLKENSISKEIESLDGKIISTSTLGQKQLSYKIKKEKEAYFTTVIFEIAPEKVAELDRKLNLKDEILRHLIVIFKAKETPVKIVKKEETVTEEKEISKKTEEEKPEEKIAEAEIKVEKVKKETKKTKKPEIELGEEERLKALDEKLNELLKE</sequence>
<keyword evidence="3 7" id="KW-0694">RNA-binding</keyword>
<dbReference type="AlphaFoldDB" id="A0A0G0FLK7"/>
<organism evidence="9 10">
    <name type="scientific">Berkelbacteria bacterium GW2011_GWA1_36_9</name>
    <dbReference type="NCBI Taxonomy" id="1618331"/>
    <lineage>
        <taxon>Bacteria</taxon>
        <taxon>Candidatus Berkelbacteria</taxon>
    </lineage>
</organism>
<evidence type="ECO:0000256" key="6">
    <source>
        <dbReference type="ARBA" id="ARBA00035294"/>
    </source>
</evidence>
<protein>
    <recommendedName>
        <fullName evidence="6 7">Small ribosomal subunit protein bS6</fullName>
    </recommendedName>
</protein>
<keyword evidence="8" id="KW-0175">Coiled coil</keyword>
<evidence type="ECO:0000256" key="1">
    <source>
        <dbReference type="ARBA" id="ARBA00009512"/>
    </source>
</evidence>
<dbReference type="InterPro" id="IPR035980">
    <property type="entry name" value="Ribosomal_bS6_sf"/>
</dbReference>
<evidence type="ECO:0000256" key="2">
    <source>
        <dbReference type="ARBA" id="ARBA00022730"/>
    </source>
</evidence>
<evidence type="ECO:0000313" key="10">
    <source>
        <dbReference type="Proteomes" id="UP000034508"/>
    </source>
</evidence>
<dbReference type="InterPro" id="IPR020814">
    <property type="entry name" value="Ribosomal_S6_plastid/chlpt"/>
</dbReference>
<accession>A0A0G0FLK7</accession>
<dbReference type="InterPro" id="IPR000529">
    <property type="entry name" value="Ribosomal_bS6"/>
</dbReference>
<keyword evidence="2 7" id="KW-0699">rRNA-binding</keyword>
<comment type="similarity">
    <text evidence="1 7">Belongs to the bacterial ribosomal protein bS6 family.</text>
</comment>
<dbReference type="CDD" id="cd00473">
    <property type="entry name" value="bS6"/>
    <property type="match status" value="1"/>
</dbReference>
<dbReference type="InterPro" id="IPR020815">
    <property type="entry name" value="Ribosomal_bS6_CS"/>
</dbReference>
<reference evidence="9 10" key="1">
    <citation type="journal article" date="2015" name="Nature">
        <title>rRNA introns, odd ribosomes, and small enigmatic genomes across a large radiation of phyla.</title>
        <authorList>
            <person name="Brown C.T."/>
            <person name="Hug L.A."/>
            <person name="Thomas B.C."/>
            <person name="Sharon I."/>
            <person name="Castelle C.J."/>
            <person name="Singh A."/>
            <person name="Wilkins M.J."/>
            <person name="Williams K.H."/>
            <person name="Banfield J.F."/>
        </authorList>
    </citation>
    <scope>NUCLEOTIDE SEQUENCE [LARGE SCALE GENOMIC DNA]</scope>
</reference>
<dbReference type="InterPro" id="IPR014717">
    <property type="entry name" value="Transl_elong_EF1B/ribsomal_bS6"/>
</dbReference>
<feature type="coiled-coil region" evidence="8">
    <location>
        <begin position="115"/>
        <end position="165"/>
    </location>
</feature>
<dbReference type="HAMAP" id="MF_00360">
    <property type="entry name" value="Ribosomal_bS6"/>
    <property type="match status" value="1"/>
</dbReference>
<evidence type="ECO:0000256" key="5">
    <source>
        <dbReference type="ARBA" id="ARBA00023274"/>
    </source>
</evidence>
<evidence type="ECO:0000256" key="4">
    <source>
        <dbReference type="ARBA" id="ARBA00022980"/>
    </source>
</evidence>
<dbReference type="EMBL" id="LBSM01000002">
    <property type="protein sequence ID" value="KKQ18677.1"/>
    <property type="molecule type" value="Genomic_DNA"/>
</dbReference>
<dbReference type="PROSITE" id="PS01048">
    <property type="entry name" value="RIBOSOMAL_S6"/>
    <property type="match status" value="1"/>
</dbReference>
<evidence type="ECO:0000256" key="3">
    <source>
        <dbReference type="ARBA" id="ARBA00022884"/>
    </source>
</evidence>
<keyword evidence="5 7" id="KW-0687">Ribonucleoprotein</keyword>
<dbReference type="GO" id="GO:0003735">
    <property type="term" value="F:structural constituent of ribosome"/>
    <property type="evidence" value="ECO:0007669"/>
    <property type="project" value="InterPro"/>
</dbReference>
<evidence type="ECO:0000256" key="7">
    <source>
        <dbReference type="HAMAP-Rule" id="MF_00360"/>
    </source>
</evidence>
<dbReference type="Gene3D" id="3.30.70.60">
    <property type="match status" value="1"/>
</dbReference>
<dbReference type="GO" id="GO:1990904">
    <property type="term" value="C:ribonucleoprotein complex"/>
    <property type="evidence" value="ECO:0007669"/>
    <property type="project" value="UniProtKB-KW"/>
</dbReference>